<dbReference type="SMART" id="SM00225">
    <property type="entry name" value="BTB"/>
    <property type="match status" value="1"/>
</dbReference>
<evidence type="ECO:0000256" key="2">
    <source>
        <dbReference type="ARBA" id="ARBA00022737"/>
    </source>
</evidence>
<dbReference type="Gene3D" id="3.30.710.10">
    <property type="entry name" value="Potassium Channel Kv1.1, Chain A"/>
    <property type="match status" value="1"/>
</dbReference>
<dbReference type="InterPro" id="IPR011333">
    <property type="entry name" value="SKP1/BTB/POZ_sf"/>
</dbReference>
<dbReference type="Proteomes" id="UP001497497">
    <property type="component" value="Unassembled WGS sequence"/>
</dbReference>
<keyword evidence="5" id="KW-1185">Reference proteome</keyword>
<dbReference type="Pfam" id="PF00651">
    <property type="entry name" value="BTB"/>
    <property type="match status" value="1"/>
</dbReference>
<evidence type="ECO:0000259" key="3">
    <source>
        <dbReference type="PROSITE" id="PS50097"/>
    </source>
</evidence>
<dbReference type="InterPro" id="IPR011705">
    <property type="entry name" value="BACK"/>
</dbReference>
<dbReference type="AlphaFoldDB" id="A0AAV2ISK0"/>
<sequence length="653" mass="75001">MDVHQDCAVGIAKCLKSLWEQQDYLDYEVKVEDETFKCHRLILAACSPYFDALFRSDLKETRDGFSTLRTMSSTTFQLILTAIYTGSDVLTDENVIDVWNATHLLQIDFMIKHCEKRVVQGLTLDNFEEMYALAKLLDSKNVADGIVEFTIRHFNQVKNSNTFWQLAPNEFLSVVKSQDLMASSEDCVLESILKWVDYYKDETTTLTCPEKGEVECPNYTFHGGNCKEIKNLDQQQLDMLGEVSRENIESEDITDIATNNVKFCGTGPEKDIHDTDTMKENSLSLKTQISKEHRCSRLQMLAPLLKSARTCIASPTSLDKVYKDVLVQADHEAKNIIYEAVRYQLSTARDGQWIQWPSASIYRACNNFDHFGVFVRQNGASEALSLTRNKWFKLEKIPFPDGAKFVNINVFNKKIYALTGFGYNRYATYDFKSEVLIFRDKKWETITQVGPLPRFFLISHGDYIYILATDEYGIYRINLSDEGKTLCRFTTFPDRGITFTHAMAFEKNIIAFYNVSRNCESATGVYRVNLNDKQWEQLDILPGSANGLTHFKYDSDTFILQGNGNLHKIAVNTERDFLFEFIERLWENEFNLQGAFMYSDNLIVFAADSSKAGTRTTLQRRLFKDKDIVINWITADDISNVVPVVLSKNIFEV</sequence>
<accession>A0AAV2ISK0</accession>
<evidence type="ECO:0000256" key="1">
    <source>
        <dbReference type="ARBA" id="ARBA00022441"/>
    </source>
</evidence>
<reference evidence="4 5" key="1">
    <citation type="submission" date="2024-04" db="EMBL/GenBank/DDBJ databases">
        <authorList>
            <consortium name="Genoscope - CEA"/>
            <person name="William W."/>
        </authorList>
    </citation>
    <scope>NUCLEOTIDE SEQUENCE [LARGE SCALE GENOMIC DNA]</scope>
</reference>
<comment type="caution">
    <text evidence="4">The sequence shown here is derived from an EMBL/GenBank/DDBJ whole genome shotgun (WGS) entry which is preliminary data.</text>
</comment>
<dbReference type="InterPro" id="IPR011043">
    <property type="entry name" value="Gal_Oxase/kelch_b-propeller"/>
</dbReference>
<keyword evidence="2" id="KW-0677">Repeat</keyword>
<dbReference type="Gene3D" id="1.25.40.420">
    <property type="match status" value="1"/>
</dbReference>
<organism evidence="4 5">
    <name type="scientific">Lymnaea stagnalis</name>
    <name type="common">Great pond snail</name>
    <name type="synonym">Helix stagnalis</name>
    <dbReference type="NCBI Taxonomy" id="6523"/>
    <lineage>
        <taxon>Eukaryota</taxon>
        <taxon>Metazoa</taxon>
        <taxon>Spiralia</taxon>
        <taxon>Lophotrochozoa</taxon>
        <taxon>Mollusca</taxon>
        <taxon>Gastropoda</taxon>
        <taxon>Heterobranchia</taxon>
        <taxon>Euthyneura</taxon>
        <taxon>Panpulmonata</taxon>
        <taxon>Hygrophila</taxon>
        <taxon>Lymnaeoidea</taxon>
        <taxon>Lymnaeidae</taxon>
        <taxon>Lymnaea</taxon>
    </lineage>
</organism>
<proteinExistence type="predicted"/>
<feature type="domain" description="BTB" evidence="3">
    <location>
        <begin position="25"/>
        <end position="92"/>
    </location>
</feature>
<dbReference type="PROSITE" id="PS50097">
    <property type="entry name" value="BTB"/>
    <property type="match status" value="1"/>
</dbReference>
<name>A0AAV2ISK0_LYMST</name>
<dbReference type="CDD" id="cd18186">
    <property type="entry name" value="BTB_POZ_ZBTB_KLHL-like"/>
    <property type="match status" value="1"/>
</dbReference>
<evidence type="ECO:0000313" key="5">
    <source>
        <dbReference type="Proteomes" id="UP001497497"/>
    </source>
</evidence>
<dbReference type="PANTHER" id="PTHR45632">
    <property type="entry name" value="LD33804P"/>
    <property type="match status" value="1"/>
</dbReference>
<evidence type="ECO:0000313" key="4">
    <source>
        <dbReference type="EMBL" id="CAL1548667.1"/>
    </source>
</evidence>
<keyword evidence="1" id="KW-0880">Kelch repeat</keyword>
<dbReference type="Pfam" id="PF07707">
    <property type="entry name" value="BACK"/>
    <property type="match status" value="1"/>
</dbReference>
<gene>
    <name evidence="4" type="ORF">GSLYS_00021984001</name>
</gene>
<dbReference type="InterPro" id="IPR015915">
    <property type="entry name" value="Kelch-typ_b-propeller"/>
</dbReference>
<dbReference type="SUPFAM" id="SSF54695">
    <property type="entry name" value="POZ domain"/>
    <property type="match status" value="1"/>
</dbReference>
<protein>
    <recommendedName>
        <fullName evidence="3">BTB domain-containing protein</fullName>
    </recommendedName>
</protein>
<dbReference type="InterPro" id="IPR000210">
    <property type="entry name" value="BTB/POZ_dom"/>
</dbReference>
<dbReference type="SUPFAM" id="SSF50965">
    <property type="entry name" value="Galactose oxidase, central domain"/>
    <property type="match status" value="1"/>
</dbReference>
<dbReference type="EMBL" id="CAXITT010001557">
    <property type="protein sequence ID" value="CAL1548667.1"/>
    <property type="molecule type" value="Genomic_DNA"/>
</dbReference>
<dbReference type="Gene3D" id="2.120.10.80">
    <property type="entry name" value="Kelch-type beta propeller"/>
    <property type="match status" value="1"/>
</dbReference>